<keyword evidence="6" id="KW-0418">Kinase</keyword>
<dbReference type="SUPFAM" id="SSF56112">
    <property type="entry name" value="Protein kinase-like (PK-like)"/>
    <property type="match status" value="1"/>
</dbReference>
<keyword evidence="6" id="KW-0808">Transferase</keyword>
<keyword evidence="4" id="KW-0472">Membrane</keyword>
<dbReference type="InterPro" id="IPR017441">
    <property type="entry name" value="Protein_kinase_ATP_BS"/>
</dbReference>
<dbReference type="InterPro" id="IPR008266">
    <property type="entry name" value="Tyr_kinase_AS"/>
</dbReference>
<dbReference type="InterPro" id="IPR011009">
    <property type="entry name" value="Kinase-like_dom_sf"/>
</dbReference>
<dbReference type="SUPFAM" id="SSF82171">
    <property type="entry name" value="DPP6 N-terminal domain-like"/>
    <property type="match status" value="2"/>
</dbReference>
<dbReference type="PROSITE" id="PS00107">
    <property type="entry name" value="PROTEIN_KINASE_ATP"/>
    <property type="match status" value="1"/>
</dbReference>
<dbReference type="Pfam" id="PF07676">
    <property type="entry name" value="PD40"/>
    <property type="match status" value="3"/>
</dbReference>
<evidence type="ECO:0000313" key="7">
    <source>
        <dbReference type="Proteomes" id="UP001593833"/>
    </source>
</evidence>
<dbReference type="PROSITE" id="PS50011">
    <property type="entry name" value="PROTEIN_KINASE_DOM"/>
    <property type="match status" value="1"/>
</dbReference>
<dbReference type="InterPro" id="IPR011659">
    <property type="entry name" value="WD40"/>
</dbReference>
<gene>
    <name evidence="6" type="ORF">ACFL6M_00870</name>
</gene>
<dbReference type="Gene3D" id="2.120.10.30">
    <property type="entry name" value="TolB, C-terminal domain"/>
    <property type="match status" value="3"/>
</dbReference>
<feature type="binding site" evidence="2">
    <location>
        <position position="54"/>
    </location>
    <ligand>
        <name>ATP</name>
        <dbReference type="ChEBI" id="CHEBI:30616"/>
    </ligand>
</feature>
<dbReference type="PANTHER" id="PTHR36842">
    <property type="entry name" value="PROTEIN TOLB HOMOLOG"/>
    <property type="match status" value="1"/>
</dbReference>
<feature type="transmembrane region" description="Helical" evidence="4">
    <location>
        <begin position="324"/>
        <end position="342"/>
    </location>
</feature>
<name>A0ABV6YIH9_UNCEI</name>
<organism evidence="6 7">
    <name type="scientific">Eiseniibacteriota bacterium</name>
    <dbReference type="NCBI Taxonomy" id="2212470"/>
    <lineage>
        <taxon>Bacteria</taxon>
        <taxon>Candidatus Eiseniibacteriota</taxon>
    </lineage>
</organism>
<evidence type="ECO:0000313" key="6">
    <source>
        <dbReference type="EMBL" id="MFC1572128.1"/>
    </source>
</evidence>
<dbReference type="PROSITE" id="PS00109">
    <property type="entry name" value="PROTEIN_KINASE_TYR"/>
    <property type="match status" value="1"/>
</dbReference>
<dbReference type="Pfam" id="PF00069">
    <property type="entry name" value="Pkinase"/>
    <property type="match status" value="1"/>
</dbReference>
<dbReference type="CDD" id="cd14014">
    <property type="entry name" value="STKc_PknB_like"/>
    <property type="match status" value="1"/>
</dbReference>
<dbReference type="GO" id="GO:0016301">
    <property type="term" value="F:kinase activity"/>
    <property type="evidence" value="ECO:0007669"/>
    <property type="project" value="UniProtKB-KW"/>
</dbReference>
<dbReference type="EMBL" id="JBHPKH010000004">
    <property type="protein sequence ID" value="MFC1572128.1"/>
    <property type="molecule type" value="Genomic_DNA"/>
</dbReference>
<evidence type="ECO:0000256" key="2">
    <source>
        <dbReference type="PROSITE-ProRule" id="PRU10141"/>
    </source>
</evidence>
<keyword evidence="7" id="KW-1185">Reference proteome</keyword>
<sequence>MCSTPNQRLHDREPPVQPGDRLGHYQIGEELGRGGMGIVYRARDLKLGRQVALKCPWPELAAERSWRQRFLREARAASAVSHPNVVQVLEVFEQDGLPWLTLQFIDGRDLQVVLESGGKLPADTVMKYGEQIAEALRAAHAQKVLHRDITPRNIMVTSDGRALLGDFGLARIDIPEGNETAATTDPATATGEGIALGTPRYVSPEQALGRPLDGRSDIFSFGVVLYEMCTGKPAFSASKHGGLQDAIIHREPEPISRFTYDVPEELERIIRKAMSKLPEERYQDIAELLVDLCALRRRTEFRAYSATHSGELQPARLQHRKARFIWIGVAALAALVFLWQVLQRDAGSPLPEVRPFQVTKADASEGRPDFSPDGTRIAYESDKSGDYEVYIVDTHGGNPFQLTNDPGADGSPSWFPDGSALAFASDRGKGSGVWKIGQLGGGATLLLPDAYDPAVSPDGRDIAFARMGLSRNLRIAVAPLADLTHVTILTDDGDGVWHHRQPAWSPDGSSICYASRHGLWIVPATGGDARRLTTQDFDSDPFWSPSGHHVYFSSQRDGTDALWRVKVDGGEIERVTMGSGRENQPCISLDGCRLAYATETVTRSLVIADANSGTETILRALQDAYFPAFAPDAGQVVFASDRAGKTLDLWLQTLNNGEPVGTPRRLTELEGDASHPVFSPDGRWIAYYEILSEQRDIWIVSVAGGQPIRFTDDPSMDIHPAWSPDGTRLAFASDREDGLRIWIAPVSNGQPAGPARRLTDESVAAWAPSWSQDGTMVAFVGAEDHGNQVWVAPAGGDGSARSITQNANVGRVRWRTNTGMILACGLWGEDTFTFRLVSPNDGAQQPDGFSIDFGADSDTAIFDISRNGRFLVFVREEAKGNVWMLEARDGAF</sequence>
<dbReference type="Pfam" id="PF26549">
    <property type="entry name" value="Tricorn_N"/>
    <property type="match status" value="2"/>
</dbReference>
<evidence type="ECO:0000256" key="4">
    <source>
        <dbReference type="SAM" id="Phobius"/>
    </source>
</evidence>
<feature type="domain" description="Protein kinase" evidence="5">
    <location>
        <begin position="25"/>
        <end position="302"/>
    </location>
</feature>
<dbReference type="Gene3D" id="3.30.200.20">
    <property type="entry name" value="Phosphorylase Kinase, domain 1"/>
    <property type="match status" value="1"/>
</dbReference>
<dbReference type="Gene3D" id="1.10.510.10">
    <property type="entry name" value="Transferase(Phosphotransferase) domain 1"/>
    <property type="match status" value="1"/>
</dbReference>
<evidence type="ECO:0000256" key="3">
    <source>
        <dbReference type="SAM" id="MobiDB-lite"/>
    </source>
</evidence>
<proteinExistence type="inferred from homology"/>
<keyword evidence="4" id="KW-0812">Transmembrane</keyword>
<keyword evidence="2" id="KW-0547">Nucleotide-binding</keyword>
<dbReference type="Proteomes" id="UP001593833">
    <property type="component" value="Unassembled WGS sequence"/>
</dbReference>
<evidence type="ECO:0000259" key="5">
    <source>
        <dbReference type="PROSITE" id="PS50011"/>
    </source>
</evidence>
<comment type="similarity">
    <text evidence="1">Belongs to the TolB family.</text>
</comment>
<feature type="region of interest" description="Disordered" evidence="3">
    <location>
        <begin position="1"/>
        <end position="22"/>
    </location>
</feature>
<comment type="caution">
    <text evidence="6">The sequence shown here is derived from an EMBL/GenBank/DDBJ whole genome shotgun (WGS) entry which is preliminary data.</text>
</comment>
<protein>
    <submittedName>
        <fullName evidence="6">Protein kinase</fullName>
    </submittedName>
</protein>
<keyword evidence="4" id="KW-1133">Transmembrane helix</keyword>
<dbReference type="InterPro" id="IPR011042">
    <property type="entry name" value="6-blade_b-propeller_TolB-like"/>
</dbReference>
<dbReference type="InterPro" id="IPR000719">
    <property type="entry name" value="Prot_kinase_dom"/>
</dbReference>
<keyword evidence="2" id="KW-0067">ATP-binding</keyword>
<reference evidence="6 7" key="1">
    <citation type="submission" date="2024-09" db="EMBL/GenBank/DDBJ databases">
        <authorList>
            <person name="D'Angelo T."/>
        </authorList>
    </citation>
    <scope>NUCLEOTIDE SEQUENCE [LARGE SCALE GENOMIC DNA]</scope>
    <source>
        <strain evidence="6">SAG AM-320-E07</strain>
    </source>
</reference>
<evidence type="ECO:0000256" key="1">
    <source>
        <dbReference type="ARBA" id="ARBA00009820"/>
    </source>
</evidence>
<accession>A0ABV6YIH9</accession>
<dbReference type="PANTHER" id="PTHR36842:SF1">
    <property type="entry name" value="PROTEIN TOLB"/>
    <property type="match status" value="1"/>
</dbReference>